<dbReference type="AlphaFoldDB" id="A0A1S9P8D6"/>
<evidence type="ECO:0000256" key="1">
    <source>
        <dbReference type="PROSITE-ProRule" id="PRU00339"/>
    </source>
</evidence>
<dbReference type="EMBL" id="MBTF01000037">
    <property type="protein sequence ID" value="OOQ57179.1"/>
    <property type="molecule type" value="Genomic_DNA"/>
</dbReference>
<accession>A0A1S9P8D6</accession>
<dbReference type="InterPro" id="IPR011990">
    <property type="entry name" value="TPR-like_helical_dom_sf"/>
</dbReference>
<dbReference type="InterPro" id="IPR019734">
    <property type="entry name" value="TPR_rpt"/>
</dbReference>
<dbReference type="RefSeq" id="WP_078351054.1">
    <property type="nucleotide sequence ID" value="NZ_MBTF01000037.1"/>
</dbReference>
<keyword evidence="4" id="KW-1185">Reference proteome</keyword>
<dbReference type="Gene3D" id="1.25.40.10">
    <property type="entry name" value="Tetratricopeptide repeat domain"/>
    <property type="match status" value="1"/>
</dbReference>
<feature type="chain" id="PRO_5011983911" description="Outer membrane protein beta-barrel domain-containing protein" evidence="2">
    <location>
        <begin position="22"/>
        <end position="387"/>
    </location>
</feature>
<proteinExistence type="predicted"/>
<dbReference type="PROSITE" id="PS51257">
    <property type="entry name" value="PROKAR_LIPOPROTEIN"/>
    <property type="match status" value="1"/>
</dbReference>
<evidence type="ECO:0000313" key="4">
    <source>
        <dbReference type="Proteomes" id="UP000189739"/>
    </source>
</evidence>
<sequence length="387" mass="43945">MGGLKYILLFTIVLSACVARAQQDSYQQTDSTSYALYLSGNWQQLINYGERAVQSGVDFPLLRLRMGYAQFIRGNYTAALDEYREVLKHDSHNQTANYYAYLCNLYLNRYDAAGYHLGKVDDSTYAAKPSAYRFISASTEHSIKYSKNPRRGNGNYTRFGISNTLGNRLVLDESVAWFGQNVYHRFLGIQRNHPIKQFEYYGKLNYAVANNLSVFGGYHYLNTQYSVGTYSNHIGLAGVKYTDGNSVLQADAHFGNISDTTFQQYNLQWSAYPTGNLNFYIISKASLLHQGGTKLVYSQTIGAKLIHNFWIEANSTIGELNNYLDADGLYVYNAIDIATFKAGGTGYYRLGEHVILYVNYTFEQRDDFYHIASYNQHSVTGGLTWKF</sequence>
<name>A0A1S9P8D6_9SPHI</name>
<feature type="signal peptide" evidence="2">
    <location>
        <begin position="1"/>
        <end position="21"/>
    </location>
</feature>
<dbReference type="PROSITE" id="PS50005">
    <property type="entry name" value="TPR"/>
    <property type="match status" value="1"/>
</dbReference>
<dbReference type="SUPFAM" id="SSF48452">
    <property type="entry name" value="TPR-like"/>
    <property type="match status" value="1"/>
</dbReference>
<comment type="caution">
    <text evidence="3">The sequence shown here is derived from an EMBL/GenBank/DDBJ whole genome shotgun (WGS) entry which is preliminary data.</text>
</comment>
<dbReference type="STRING" id="1792845.BC343_16810"/>
<reference evidence="3 4" key="1">
    <citation type="submission" date="2016-07" db="EMBL/GenBank/DDBJ databases">
        <title>Genomic analysis of zinc-resistant bacterium Mucilaginibacter pedocola TBZ30.</title>
        <authorList>
            <person name="Huang J."/>
            <person name="Tang J."/>
        </authorList>
    </citation>
    <scope>NUCLEOTIDE SEQUENCE [LARGE SCALE GENOMIC DNA]</scope>
    <source>
        <strain evidence="3 4">TBZ30</strain>
    </source>
</reference>
<keyword evidence="2" id="KW-0732">Signal</keyword>
<organism evidence="3 4">
    <name type="scientific">Mucilaginibacter pedocola</name>
    <dbReference type="NCBI Taxonomy" id="1792845"/>
    <lineage>
        <taxon>Bacteria</taxon>
        <taxon>Pseudomonadati</taxon>
        <taxon>Bacteroidota</taxon>
        <taxon>Sphingobacteriia</taxon>
        <taxon>Sphingobacteriales</taxon>
        <taxon>Sphingobacteriaceae</taxon>
        <taxon>Mucilaginibacter</taxon>
    </lineage>
</organism>
<evidence type="ECO:0008006" key="5">
    <source>
        <dbReference type="Google" id="ProtNLM"/>
    </source>
</evidence>
<keyword evidence="1" id="KW-0802">TPR repeat</keyword>
<evidence type="ECO:0000313" key="3">
    <source>
        <dbReference type="EMBL" id="OOQ57179.1"/>
    </source>
</evidence>
<evidence type="ECO:0000256" key="2">
    <source>
        <dbReference type="SAM" id="SignalP"/>
    </source>
</evidence>
<feature type="repeat" description="TPR" evidence="1">
    <location>
        <begin position="60"/>
        <end position="93"/>
    </location>
</feature>
<dbReference type="Proteomes" id="UP000189739">
    <property type="component" value="Unassembled WGS sequence"/>
</dbReference>
<gene>
    <name evidence="3" type="ORF">BC343_16810</name>
</gene>
<dbReference type="OrthoDB" id="784282at2"/>
<protein>
    <recommendedName>
        <fullName evidence="5">Outer membrane protein beta-barrel domain-containing protein</fullName>
    </recommendedName>
</protein>